<evidence type="ECO:0000256" key="5">
    <source>
        <dbReference type="HAMAP-Rule" id="MF_01114"/>
    </source>
</evidence>
<dbReference type="HAMAP" id="MF_01114">
    <property type="entry name" value="RecX"/>
    <property type="match status" value="1"/>
</dbReference>
<dbReference type="NCBIfam" id="NF010733">
    <property type="entry name" value="PRK14135.1"/>
    <property type="match status" value="1"/>
</dbReference>
<dbReference type="InterPro" id="IPR053924">
    <property type="entry name" value="RecX_HTH_2nd"/>
</dbReference>
<evidence type="ECO:0000313" key="10">
    <source>
        <dbReference type="Proteomes" id="UP000678228"/>
    </source>
</evidence>
<feature type="domain" description="RecX third three-helical" evidence="7">
    <location>
        <begin position="216"/>
        <end position="264"/>
    </location>
</feature>
<dbReference type="PANTHER" id="PTHR33602:SF1">
    <property type="entry name" value="REGULATORY PROTEIN RECX FAMILY PROTEIN"/>
    <property type="match status" value="1"/>
</dbReference>
<dbReference type="Pfam" id="PF21981">
    <property type="entry name" value="RecX_HTH3"/>
    <property type="match status" value="2"/>
</dbReference>
<comment type="subcellular location">
    <subcellularLocation>
        <location evidence="1 5">Cytoplasm</location>
    </subcellularLocation>
</comment>
<sequence length="268" mass="32112">MSKITKITLQKRNKGRYNIFLDRGQGEEYAFSVDEDVLIKYQLKKGLELDEEYLKTLIEEDEKKKTYHLALNYLSYRMRSIDEIKKYLLKKERVEEHIDEVIQTLIEQKLLDDHEFARAFVQTKRLTQVKGPLKLKQELMQKGVSKTDIEEVIQTIPKEEQINEARKWLEKQANKSTKHSNRAYKDKLAIQLQSKGYSHSIINEALHHVEIEKEGDDEWEALCYQAEKVEKKYQGKYERWEYVQRFKQALYRKGFAAELIERYIDQKL</sequence>
<dbReference type="InterPro" id="IPR053925">
    <property type="entry name" value="RecX_HTH_3rd"/>
</dbReference>
<evidence type="ECO:0000256" key="1">
    <source>
        <dbReference type="ARBA" id="ARBA00004496"/>
    </source>
</evidence>
<organism evidence="9 10">
    <name type="scientific">Halalkalibacter suaedae</name>
    <dbReference type="NCBI Taxonomy" id="2822140"/>
    <lineage>
        <taxon>Bacteria</taxon>
        <taxon>Bacillati</taxon>
        <taxon>Bacillota</taxon>
        <taxon>Bacilli</taxon>
        <taxon>Bacillales</taxon>
        <taxon>Bacillaceae</taxon>
        <taxon>Halalkalibacter</taxon>
    </lineage>
</organism>
<dbReference type="InterPro" id="IPR036388">
    <property type="entry name" value="WH-like_DNA-bd_sf"/>
</dbReference>
<gene>
    <name evidence="5 9" type="primary">recX</name>
    <name evidence="9" type="ORF">J7W16_14695</name>
</gene>
<protein>
    <recommendedName>
        <fullName evidence="3 5">Regulatory protein RecX</fullName>
    </recommendedName>
</protein>
<evidence type="ECO:0000259" key="6">
    <source>
        <dbReference type="Pfam" id="PF02631"/>
    </source>
</evidence>
<evidence type="ECO:0000259" key="7">
    <source>
        <dbReference type="Pfam" id="PF21981"/>
    </source>
</evidence>
<proteinExistence type="inferred from homology"/>
<feature type="domain" description="RecX second three-helical" evidence="6">
    <location>
        <begin position="112"/>
        <end position="152"/>
    </location>
</feature>
<dbReference type="PANTHER" id="PTHR33602">
    <property type="entry name" value="REGULATORY PROTEIN RECX FAMILY PROTEIN"/>
    <property type="match status" value="1"/>
</dbReference>
<dbReference type="Pfam" id="PF02631">
    <property type="entry name" value="RecX_HTH2"/>
    <property type="match status" value="1"/>
</dbReference>
<reference evidence="9" key="1">
    <citation type="submission" date="2021-03" db="EMBL/GenBank/DDBJ databases">
        <title>Bacillus suaedae sp. nov., isolated from Suaeda aralocaspica.</title>
        <authorList>
            <person name="Lei R.F.R."/>
        </authorList>
    </citation>
    <scope>NUCLEOTIDE SEQUENCE</scope>
    <source>
        <strain evidence="9">YZJH907-2</strain>
    </source>
</reference>
<dbReference type="AlphaFoldDB" id="A0A940WTB5"/>
<comment type="similarity">
    <text evidence="2 5">Belongs to the RecX family.</text>
</comment>
<accession>A0A940WTB5</accession>
<feature type="domain" description="RecX first three-helical" evidence="8">
    <location>
        <begin position="67"/>
        <end position="105"/>
    </location>
</feature>
<dbReference type="Proteomes" id="UP000678228">
    <property type="component" value="Unassembled WGS sequence"/>
</dbReference>
<evidence type="ECO:0000256" key="2">
    <source>
        <dbReference type="ARBA" id="ARBA00009695"/>
    </source>
</evidence>
<feature type="domain" description="RecX third three-helical" evidence="7">
    <location>
        <begin position="159"/>
        <end position="206"/>
    </location>
</feature>
<evidence type="ECO:0000313" key="9">
    <source>
        <dbReference type="EMBL" id="MBP3952369.1"/>
    </source>
</evidence>
<evidence type="ECO:0000256" key="4">
    <source>
        <dbReference type="ARBA" id="ARBA00022490"/>
    </source>
</evidence>
<dbReference type="Gene3D" id="1.10.10.10">
    <property type="entry name" value="Winged helix-like DNA-binding domain superfamily/Winged helix DNA-binding domain"/>
    <property type="match status" value="4"/>
</dbReference>
<name>A0A940WTB5_9BACI</name>
<evidence type="ECO:0000256" key="3">
    <source>
        <dbReference type="ARBA" id="ARBA00018111"/>
    </source>
</evidence>
<dbReference type="InterPro" id="IPR003783">
    <property type="entry name" value="Regulatory_RecX"/>
</dbReference>
<comment type="caution">
    <text evidence="9">The sequence shown here is derived from an EMBL/GenBank/DDBJ whole genome shotgun (WGS) entry which is preliminary data.</text>
</comment>
<dbReference type="EMBL" id="JAGKSQ010000006">
    <property type="protein sequence ID" value="MBP3952369.1"/>
    <property type="molecule type" value="Genomic_DNA"/>
</dbReference>
<keyword evidence="10" id="KW-1185">Reference proteome</keyword>
<dbReference type="InterPro" id="IPR053926">
    <property type="entry name" value="RecX_HTH_1st"/>
</dbReference>
<dbReference type="RefSeq" id="WP_210598075.1">
    <property type="nucleotide sequence ID" value="NZ_JAGKSQ010000006.1"/>
</dbReference>
<dbReference type="GO" id="GO:0005737">
    <property type="term" value="C:cytoplasm"/>
    <property type="evidence" value="ECO:0007669"/>
    <property type="project" value="UniProtKB-SubCell"/>
</dbReference>
<dbReference type="GO" id="GO:0006282">
    <property type="term" value="P:regulation of DNA repair"/>
    <property type="evidence" value="ECO:0007669"/>
    <property type="project" value="UniProtKB-UniRule"/>
</dbReference>
<comment type="function">
    <text evidence="5">Modulates RecA activity.</text>
</comment>
<evidence type="ECO:0000259" key="8">
    <source>
        <dbReference type="Pfam" id="PF21982"/>
    </source>
</evidence>
<dbReference type="Pfam" id="PF21982">
    <property type="entry name" value="RecX_HTH1"/>
    <property type="match status" value="1"/>
</dbReference>
<keyword evidence="4 5" id="KW-0963">Cytoplasm</keyword>